<comment type="function">
    <text evidence="9">The M ring may be actively involved in energy transduction.</text>
</comment>
<evidence type="ECO:0000256" key="4">
    <source>
        <dbReference type="ARBA" id="ARBA00022475"/>
    </source>
</evidence>
<evidence type="ECO:0000313" key="14">
    <source>
        <dbReference type="Proteomes" id="UP001430172"/>
    </source>
</evidence>
<dbReference type="PANTHER" id="PTHR30046:SF0">
    <property type="entry name" value="FLAGELLAR M-RING PROTEIN"/>
    <property type="match status" value="1"/>
</dbReference>
<comment type="caution">
    <text evidence="13">The sequence shown here is derived from an EMBL/GenBank/DDBJ whole genome shotgun (WGS) entry which is preliminary data.</text>
</comment>
<keyword evidence="4" id="KW-1003">Cell membrane</keyword>
<organism evidence="13 14">
    <name type="scientific">Phycicoccus sonneratiae</name>
    <dbReference type="NCBI Taxonomy" id="2807628"/>
    <lineage>
        <taxon>Bacteria</taxon>
        <taxon>Bacillati</taxon>
        <taxon>Actinomycetota</taxon>
        <taxon>Actinomycetes</taxon>
        <taxon>Micrococcales</taxon>
        <taxon>Intrasporangiaceae</taxon>
        <taxon>Phycicoccus</taxon>
    </lineage>
</organism>
<accession>A0ABS2CNK6</accession>
<evidence type="ECO:0000256" key="1">
    <source>
        <dbReference type="ARBA" id="ARBA00004117"/>
    </source>
</evidence>
<dbReference type="NCBIfam" id="TIGR00206">
    <property type="entry name" value="fliF"/>
    <property type="match status" value="1"/>
</dbReference>
<keyword evidence="7 10" id="KW-0472">Membrane</keyword>
<feature type="transmembrane region" description="Helical" evidence="10">
    <location>
        <begin position="26"/>
        <end position="46"/>
    </location>
</feature>
<feature type="domain" description="Flagellar M-ring C-terminal" evidence="12">
    <location>
        <begin position="256"/>
        <end position="400"/>
    </location>
</feature>
<dbReference type="Proteomes" id="UP001430172">
    <property type="component" value="Unassembled WGS sequence"/>
</dbReference>
<dbReference type="InterPro" id="IPR013556">
    <property type="entry name" value="Flag_M-ring_C"/>
</dbReference>
<evidence type="ECO:0000256" key="5">
    <source>
        <dbReference type="ARBA" id="ARBA00022692"/>
    </source>
</evidence>
<evidence type="ECO:0000256" key="10">
    <source>
        <dbReference type="SAM" id="Phobius"/>
    </source>
</evidence>
<keyword evidence="13" id="KW-0282">Flagellum</keyword>
<dbReference type="InterPro" id="IPR006182">
    <property type="entry name" value="FliF_N_dom"/>
</dbReference>
<comment type="subcellular location">
    <subcellularLocation>
        <location evidence="1 9">Bacterial flagellum basal body</location>
    </subcellularLocation>
    <subcellularLocation>
        <location evidence="2">Cell membrane</location>
        <topology evidence="2">Multi-pass membrane protein</topology>
    </subcellularLocation>
</comment>
<comment type="similarity">
    <text evidence="3 9">Belongs to the FliF family.</text>
</comment>
<keyword evidence="14" id="KW-1185">Reference proteome</keyword>
<dbReference type="EMBL" id="JAFDVD010000015">
    <property type="protein sequence ID" value="MBM6401464.1"/>
    <property type="molecule type" value="Genomic_DNA"/>
</dbReference>
<feature type="transmembrane region" description="Helical" evidence="10">
    <location>
        <begin position="427"/>
        <end position="446"/>
    </location>
</feature>
<evidence type="ECO:0000256" key="8">
    <source>
        <dbReference type="ARBA" id="ARBA00023143"/>
    </source>
</evidence>
<evidence type="ECO:0000256" key="2">
    <source>
        <dbReference type="ARBA" id="ARBA00004651"/>
    </source>
</evidence>
<evidence type="ECO:0000256" key="6">
    <source>
        <dbReference type="ARBA" id="ARBA00022989"/>
    </source>
</evidence>
<dbReference type="PANTHER" id="PTHR30046">
    <property type="entry name" value="FLAGELLAR M-RING PROTEIN"/>
    <property type="match status" value="1"/>
</dbReference>
<sequence length="525" mass="53278">MTGPDPKALLARGQRMFSDLTVGQRMTAVVAVLAVVVGGFFFVRWVSTPAYAPLFTGLSGSDAAAVTSALSDAGEPYQLADGGQTVLVPQADVYAQRVALAGEGIPAGGDEASGYSLLDQQSMTSSDFQQKVTYQRALEGELAKTVGAIDGVQSAVVHLAVPQEDVFTSDAAKPTASVLVKTAPGKSLSPQAVTSVVNLVSGSVPKLAAEDVTVSDATGAVLSAAGGATGAAGSDARATQQRAVSDAAAAKLQAMLDKLVGPGKAVVTVDATLNFDAQTTDKQTYLPMTPGQTTQSQTSTETYTGGGAGAGGVLGTGAAGTTGGNGTYSKKETNQTNALGTLKETSTSTPGKVERMSVAVLLDSAAAAQVNSNSVSRLVTAAAGLDPKRGDVVEVTAMPFDTSAATSAAKELAAAEADAKQQNMIDLAKTGGLAVLVLAALVFGFLRSRRRKGGDEPDELEYYRVPDAPAPVDAVLEMAEARGLPMRDADTQLVSVGAGSVESIARENPDDVARMLRGWISEGAS</sequence>
<evidence type="ECO:0000259" key="12">
    <source>
        <dbReference type="Pfam" id="PF08345"/>
    </source>
</evidence>
<keyword evidence="8 9" id="KW-0975">Bacterial flagellum</keyword>
<dbReference type="Gene3D" id="3.30.300.30">
    <property type="match status" value="1"/>
</dbReference>
<evidence type="ECO:0000259" key="11">
    <source>
        <dbReference type="Pfam" id="PF01514"/>
    </source>
</evidence>
<reference evidence="13" key="1">
    <citation type="submission" date="2021-02" db="EMBL/GenBank/DDBJ databases">
        <title>Phycicoccus sp. MQZ13P-5T, whole genome shotgun sequence.</title>
        <authorList>
            <person name="Tuo L."/>
        </authorList>
    </citation>
    <scope>NUCLEOTIDE SEQUENCE</scope>
    <source>
        <strain evidence="13">MQZ13P-5</strain>
    </source>
</reference>
<evidence type="ECO:0000313" key="13">
    <source>
        <dbReference type="EMBL" id="MBM6401464.1"/>
    </source>
</evidence>
<dbReference type="PRINTS" id="PR01009">
    <property type="entry name" value="FLGMRINGFLIF"/>
</dbReference>
<keyword evidence="13" id="KW-0966">Cell projection</keyword>
<dbReference type="InterPro" id="IPR043427">
    <property type="entry name" value="YscJ/FliF"/>
</dbReference>
<dbReference type="InterPro" id="IPR045851">
    <property type="entry name" value="AMP-bd_C_sf"/>
</dbReference>
<keyword evidence="6 10" id="KW-1133">Transmembrane helix</keyword>
<dbReference type="PIRSF" id="PIRSF004862">
    <property type="entry name" value="FliF"/>
    <property type="match status" value="1"/>
</dbReference>
<evidence type="ECO:0000256" key="7">
    <source>
        <dbReference type="ARBA" id="ARBA00023136"/>
    </source>
</evidence>
<dbReference type="RefSeq" id="WP_204131933.1">
    <property type="nucleotide sequence ID" value="NZ_JAFDVD010000015.1"/>
</dbReference>
<dbReference type="InterPro" id="IPR000067">
    <property type="entry name" value="FlgMring_FliF"/>
</dbReference>
<proteinExistence type="inferred from homology"/>
<keyword evidence="13" id="KW-0969">Cilium</keyword>
<evidence type="ECO:0000256" key="3">
    <source>
        <dbReference type="ARBA" id="ARBA00007971"/>
    </source>
</evidence>
<name>A0ABS2CNK6_9MICO</name>
<keyword evidence="5 10" id="KW-0812">Transmembrane</keyword>
<evidence type="ECO:0000256" key="9">
    <source>
        <dbReference type="PIRNR" id="PIRNR004862"/>
    </source>
</evidence>
<dbReference type="Pfam" id="PF08345">
    <property type="entry name" value="YscJ_FliF_C"/>
    <property type="match status" value="1"/>
</dbReference>
<gene>
    <name evidence="13" type="primary">fliF</name>
    <name evidence="13" type="ORF">JQN70_13780</name>
</gene>
<feature type="domain" description="Flagellar M-ring N-terminal" evidence="11">
    <location>
        <begin position="47"/>
        <end position="223"/>
    </location>
</feature>
<protein>
    <recommendedName>
        <fullName evidence="9">Flagellar M-ring protein</fullName>
    </recommendedName>
</protein>
<dbReference type="Pfam" id="PF01514">
    <property type="entry name" value="YscJ_FliF"/>
    <property type="match status" value="1"/>
</dbReference>